<feature type="transmembrane region" description="Helical" evidence="5">
    <location>
        <begin position="90"/>
        <end position="108"/>
    </location>
</feature>
<reference evidence="8" key="1">
    <citation type="journal article" date="2019" name="Int. J. Syst. Evol. Microbiol.">
        <title>The Global Catalogue of Microorganisms (GCM) 10K type strain sequencing project: providing services to taxonomists for standard genome sequencing and annotation.</title>
        <authorList>
            <consortium name="The Broad Institute Genomics Platform"/>
            <consortium name="The Broad Institute Genome Sequencing Center for Infectious Disease"/>
            <person name="Wu L."/>
            <person name="Ma J."/>
        </authorList>
    </citation>
    <scope>NUCLEOTIDE SEQUENCE [LARGE SCALE GENOMIC DNA]</scope>
    <source>
        <strain evidence="8">JCM 15089</strain>
    </source>
</reference>
<comment type="subcellular location">
    <subcellularLocation>
        <location evidence="1">Membrane</location>
        <topology evidence="1">Multi-pass membrane protein</topology>
    </subcellularLocation>
</comment>
<feature type="transmembrane region" description="Helical" evidence="5">
    <location>
        <begin position="128"/>
        <end position="147"/>
    </location>
</feature>
<proteinExistence type="predicted"/>
<keyword evidence="3 5" id="KW-1133">Transmembrane helix</keyword>
<dbReference type="InterPro" id="IPR009915">
    <property type="entry name" value="NnrU_dom"/>
</dbReference>
<dbReference type="PANTHER" id="PTHR35988:SF2">
    <property type="entry name" value="15-CIS-ZETA-CAROTENE ISOMERASE, CHLOROPLASTIC"/>
    <property type="match status" value="1"/>
</dbReference>
<dbReference type="EMBL" id="BAAADD010000014">
    <property type="protein sequence ID" value="GAA0588115.1"/>
    <property type="molecule type" value="Genomic_DNA"/>
</dbReference>
<feature type="transmembrane region" description="Helical" evidence="5">
    <location>
        <begin position="49"/>
        <end position="70"/>
    </location>
</feature>
<keyword evidence="4 5" id="KW-0472">Membrane</keyword>
<feature type="transmembrane region" description="Helical" evidence="5">
    <location>
        <begin position="15"/>
        <end position="37"/>
    </location>
</feature>
<organism evidence="7 8">
    <name type="scientific">Rhizomicrobium electricum</name>
    <dbReference type="NCBI Taxonomy" id="480070"/>
    <lineage>
        <taxon>Bacteria</taxon>
        <taxon>Pseudomonadati</taxon>
        <taxon>Pseudomonadota</taxon>
        <taxon>Alphaproteobacteria</taxon>
        <taxon>Micropepsales</taxon>
        <taxon>Micropepsaceae</taxon>
        <taxon>Rhizomicrobium</taxon>
    </lineage>
</organism>
<evidence type="ECO:0000256" key="4">
    <source>
        <dbReference type="ARBA" id="ARBA00023136"/>
    </source>
</evidence>
<dbReference type="PANTHER" id="PTHR35988">
    <property type="entry name" value="15-CIS-ZETA-CAROTENE ISOMERASE, CHLOROPLASTIC"/>
    <property type="match status" value="1"/>
</dbReference>
<keyword evidence="2 5" id="KW-0812">Transmembrane</keyword>
<evidence type="ECO:0000313" key="8">
    <source>
        <dbReference type="Proteomes" id="UP001499951"/>
    </source>
</evidence>
<feature type="transmembrane region" description="Helical" evidence="5">
    <location>
        <begin position="211"/>
        <end position="229"/>
    </location>
</feature>
<dbReference type="Gene3D" id="1.20.120.1630">
    <property type="match status" value="1"/>
</dbReference>
<dbReference type="Pfam" id="PF07298">
    <property type="entry name" value="NnrU"/>
    <property type="match status" value="1"/>
</dbReference>
<evidence type="ECO:0000256" key="3">
    <source>
        <dbReference type="ARBA" id="ARBA00022989"/>
    </source>
</evidence>
<name>A0ABP3QFC0_9PROT</name>
<keyword evidence="8" id="KW-1185">Reference proteome</keyword>
<accession>A0ABP3QFC0</accession>
<sequence>MIPVFDGILWVRGAMTSLIAAAATFLGIHLLVSGTALRDLITARIGEKLYIPLFALASLVAIVWMCIAYNLASKSAANSVLFAPPTGLKALGVVVIAAAFALAVPGVLRGNPTSAGQETARIDGILRITRHPFLMGAALWAAFHLVATGTLATTIFFATFLILAVFGTHVIDRKAERRRPAEWPAIAAQTSVIPFAAIGEKRNRFLAPEVIDWRFTVAAVVFGAFLYFHQTLFSAAPFPAEWLAFLTAH</sequence>
<protein>
    <submittedName>
        <fullName evidence="7">NnrU family protein</fullName>
    </submittedName>
</protein>
<evidence type="ECO:0000256" key="1">
    <source>
        <dbReference type="ARBA" id="ARBA00004141"/>
    </source>
</evidence>
<evidence type="ECO:0000313" key="7">
    <source>
        <dbReference type="EMBL" id="GAA0588115.1"/>
    </source>
</evidence>
<dbReference type="Proteomes" id="UP001499951">
    <property type="component" value="Unassembled WGS sequence"/>
</dbReference>
<comment type="caution">
    <text evidence="7">The sequence shown here is derived from an EMBL/GenBank/DDBJ whole genome shotgun (WGS) entry which is preliminary data.</text>
</comment>
<gene>
    <name evidence="7" type="ORF">GCM10008942_41390</name>
</gene>
<evidence type="ECO:0000256" key="5">
    <source>
        <dbReference type="SAM" id="Phobius"/>
    </source>
</evidence>
<evidence type="ECO:0000256" key="2">
    <source>
        <dbReference type="ARBA" id="ARBA00022692"/>
    </source>
</evidence>
<feature type="transmembrane region" description="Helical" evidence="5">
    <location>
        <begin position="153"/>
        <end position="171"/>
    </location>
</feature>
<evidence type="ECO:0000259" key="6">
    <source>
        <dbReference type="Pfam" id="PF07298"/>
    </source>
</evidence>
<feature type="domain" description="NnrU" evidence="6">
    <location>
        <begin position="18"/>
        <end position="237"/>
    </location>
</feature>